<dbReference type="CDD" id="cd05398">
    <property type="entry name" value="NT_ClassII-CCAase"/>
    <property type="match status" value="1"/>
</dbReference>
<dbReference type="InterPro" id="IPR032828">
    <property type="entry name" value="PolyA_RNA-bd"/>
</dbReference>
<evidence type="ECO:0000256" key="1">
    <source>
        <dbReference type="ARBA" id="ARBA00001946"/>
    </source>
</evidence>
<name>A0A532UZE6_UNCL8</name>
<evidence type="ECO:0000256" key="3">
    <source>
        <dbReference type="ARBA" id="ARBA00022694"/>
    </source>
</evidence>
<comment type="caution">
    <text evidence="11">The sequence shown here is derived from an EMBL/GenBank/DDBJ whole genome shotgun (WGS) entry which is preliminary data.</text>
</comment>
<keyword evidence="5" id="KW-0479">Metal-binding</keyword>
<dbReference type="InterPro" id="IPR050264">
    <property type="entry name" value="Bact_CCA-adding_enz_type3_sf"/>
</dbReference>
<keyword evidence="8" id="KW-0694">RNA-binding</keyword>
<dbReference type="GO" id="GO:0016779">
    <property type="term" value="F:nucleotidyltransferase activity"/>
    <property type="evidence" value="ECO:0007669"/>
    <property type="project" value="UniProtKB-KW"/>
</dbReference>
<dbReference type="GO" id="GO:0000049">
    <property type="term" value="F:tRNA binding"/>
    <property type="evidence" value="ECO:0007669"/>
    <property type="project" value="TreeGrafter"/>
</dbReference>
<keyword evidence="4" id="KW-0548">Nucleotidyltransferase</keyword>
<evidence type="ECO:0000259" key="9">
    <source>
        <dbReference type="Pfam" id="PF01743"/>
    </source>
</evidence>
<dbReference type="AlphaFoldDB" id="A0A532UZE6"/>
<evidence type="ECO:0008006" key="13">
    <source>
        <dbReference type="Google" id="ProtNLM"/>
    </source>
</evidence>
<dbReference type="PANTHER" id="PTHR46173:SF1">
    <property type="entry name" value="CCA TRNA NUCLEOTIDYLTRANSFERASE 1, MITOCHONDRIAL"/>
    <property type="match status" value="1"/>
</dbReference>
<dbReference type="InterPro" id="IPR002646">
    <property type="entry name" value="PolA_pol_head_dom"/>
</dbReference>
<dbReference type="PANTHER" id="PTHR46173">
    <property type="entry name" value="CCA TRNA NUCLEOTIDYLTRANSFERASE 1, MITOCHONDRIAL"/>
    <property type="match status" value="1"/>
</dbReference>
<dbReference type="EMBL" id="NJBN01000006">
    <property type="protein sequence ID" value="TKJ40107.1"/>
    <property type="molecule type" value="Genomic_DNA"/>
</dbReference>
<proteinExistence type="inferred from homology"/>
<evidence type="ECO:0000256" key="7">
    <source>
        <dbReference type="ARBA" id="ARBA00022842"/>
    </source>
</evidence>
<evidence type="ECO:0000313" key="12">
    <source>
        <dbReference type="Proteomes" id="UP000319619"/>
    </source>
</evidence>
<dbReference type="Pfam" id="PF01743">
    <property type="entry name" value="PolyA_pol"/>
    <property type="match status" value="1"/>
</dbReference>
<feature type="domain" description="Poly A polymerase head" evidence="9">
    <location>
        <begin position="41"/>
        <end position="161"/>
    </location>
</feature>
<evidence type="ECO:0000256" key="4">
    <source>
        <dbReference type="ARBA" id="ARBA00022695"/>
    </source>
</evidence>
<evidence type="ECO:0000256" key="2">
    <source>
        <dbReference type="ARBA" id="ARBA00022679"/>
    </source>
</evidence>
<feature type="domain" description="tRNA nucleotidyltransferase/poly(A) polymerase RNA and SrmB- binding" evidence="10">
    <location>
        <begin position="191"/>
        <end position="247"/>
    </location>
</feature>
<dbReference type="InterPro" id="IPR043519">
    <property type="entry name" value="NT_sf"/>
</dbReference>
<keyword evidence="6" id="KW-0547">Nucleotide-binding</keyword>
<evidence type="ECO:0000259" key="10">
    <source>
        <dbReference type="Pfam" id="PF12627"/>
    </source>
</evidence>
<evidence type="ECO:0000256" key="8">
    <source>
        <dbReference type="RuleBase" id="RU003953"/>
    </source>
</evidence>
<dbReference type="GO" id="GO:0008033">
    <property type="term" value="P:tRNA processing"/>
    <property type="evidence" value="ECO:0007669"/>
    <property type="project" value="UniProtKB-KW"/>
</dbReference>
<dbReference type="Pfam" id="PF12627">
    <property type="entry name" value="PolyA_pol_RNAbd"/>
    <property type="match status" value="1"/>
</dbReference>
<keyword evidence="7" id="KW-0460">Magnesium</keyword>
<dbReference type="GO" id="GO:0046872">
    <property type="term" value="F:metal ion binding"/>
    <property type="evidence" value="ECO:0007669"/>
    <property type="project" value="UniProtKB-KW"/>
</dbReference>
<dbReference type="GO" id="GO:0000166">
    <property type="term" value="F:nucleotide binding"/>
    <property type="evidence" value="ECO:0007669"/>
    <property type="project" value="UniProtKB-KW"/>
</dbReference>
<protein>
    <recommendedName>
        <fullName evidence="13">Poly A polymerase head domain-containing protein</fullName>
    </recommendedName>
</protein>
<evidence type="ECO:0000256" key="6">
    <source>
        <dbReference type="ARBA" id="ARBA00022741"/>
    </source>
</evidence>
<accession>A0A532UZE6</accession>
<dbReference type="Gene3D" id="3.30.460.10">
    <property type="entry name" value="Beta Polymerase, domain 2"/>
    <property type="match status" value="1"/>
</dbReference>
<organism evidence="11 12">
    <name type="scientific">candidate division LCP-89 bacterium B3_LCP</name>
    <dbReference type="NCBI Taxonomy" id="2012998"/>
    <lineage>
        <taxon>Bacteria</taxon>
        <taxon>Pseudomonadati</taxon>
        <taxon>Bacteria division LCP-89</taxon>
    </lineage>
</organism>
<dbReference type="Gene3D" id="1.10.3090.10">
    <property type="entry name" value="cca-adding enzyme, domain 2"/>
    <property type="match status" value="1"/>
</dbReference>
<dbReference type="SUPFAM" id="SSF81301">
    <property type="entry name" value="Nucleotidyltransferase"/>
    <property type="match status" value="1"/>
</dbReference>
<keyword evidence="2 8" id="KW-0808">Transferase</keyword>
<reference evidence="11 12" key="1">
    <citation type="submission" date="2017-06" db="EMBL/GenBank/DDBJ databases">
        <title>Novel microbial phyla capable of carbon fixation and sulfur reduction in deep-sea sediments.</title>
        <authorList>
            <person name="Huang J."/>
            <person name="Baker B."/>
            <person name="Wang Y."/>
        </authorList>
    </citation>
    <scope>NUCLEOTIDE SEQUENCE [LARGE SCALE GENOMIC DNA]</scope>
    <source>
        <strain evidence="11">B3_LCP</strain>
    </source>
</reference>
<keyword evidence="3" id="KW-0819">tRNA processing</keyword>
<evidence type="ECO:0000256" key="5">
    <source>
        <dbReference type="ARBA" id="ARBA00022723"/>
    </source>
</evidence>
<dbReference type="Proteomes" id="UP000319619">
    <property type="component" value="Unassembled WGS sequence"/>
</dbReference>
<dbReference type="SUPFAM" id="SSF81891">
    <property type="entry name" value="Poly A polymerase C-terminal region-like"/>
    <property type="match status" value="1"/>
</dbReference>
<comment type="similarity">
    <text evidence="8">Belongs to the tRNA nucleotidyltransferase/poly(A) polymerase family.</text>
</comment>
<evidence type="ECO:0000313" key="11">
    <source>
        <dbReference type="EMBL" id="TKJ40107.1"/>
    </source>
</evidence>
<comment type="cofactor">
    <cofactor evidence="1">
        <name>Mg(2+)</name>
        <dbReference type="ChEBI" id="CHEBI:18420"/>
    </cofactor>
</comment>
<sequence>MDFVYSGIMDPTQIAVSHREDDSFKQAAQVVSNLQKGGWRAYFVGGCVRDLMLDLKPQDYDIATDAKPEDVKKIFPDAKGVGKRFGVSIIDTPSGKFEIAAFREDGVYYDHRRPAWVKYAGMAEDATRRDFSINALYYDPVAGETIDLVDGIQDLNNRLLRMIDDPFERLDEDWLRLLRVVRFAARYSLLIERRTWDALRTLAPMIPGLSAERCTEEMRLMLQDKNAGRAIGLLKSSGLWRAMWPDLPFARHRIRKVIRLLEKTGSKSAIWKCFFTDLPEETVVKTCENLRLTRAEKRSLGIK</sequence>
<gene>
    <name evidence="11" type="ORF">CEE37_10245</name>
</gene>